<accession>A0A0F9DYV3</accession>
<proteinExistence type="predicted"/>
<name>A0A0F9DYV3_9ZZZZ</name>
<sequence>MADVAVETAAQGDSEIWNLRCGPVWIDGDTGYIVFADSANDIRYRKTTDGGANWAASVLIDAGTVRGLDVWFDKWTPGDSGTKIHIWWLETLSDDVHYRSLDTSGDTLGTDITVFDGTTFSNTATRAQMTISGTKAVGGNLYVQFWGASGAGERGFYRSVDNGANWTSRTDGADGDLVDEVLCLPDDDSADNQDIVVVYWDRSADEISLKKYDNSGNSWSETSISGSMADGSMTLQMSAVVRHSDGHIIVAAWSAFDAATADLKVWDITLATPTITAKTDVMTDVNECACVALFIDQNTDDLYVSYLGQDDGGQTFPTDVQAHYQKSSDGGGTWGGETTYQANAVDDERYISAGHSTPGSAAGRYEPVFFNDDLSDLFVNVTNSIELGAAAANTRRYSLTVTGVG</sequence>
<dbReference type="AlphaFoldDB" id="A0A0F9DYV3"/>
<evidence type="ECO:0008006" key="2">
    <source>
        <dbReference type="Google" id="ProtNLM"/>
    </source>
</evidence>
<dbReference type="SUPFAM" id="SSF50939">
    <property type="entry name" value="Sialidases"/>
    <property type="match status" value="1"/>
</dbReference>
<evidence type="ECO:0000313" key="1">
    <source>
        <dbReference type="EMBL" id="KKL58986.1"/>
    </source>
</evidence>
<dbReference type="InterPro" id="IPR015943">
    <property type="entry name" value="WD40/YVTN_repeat-like_dom_sf"/>
</dbReference>
<dbReference type="InterPro" id="IPR036278">
    <property type="entry name" value="Sialidase_sf"/>
</dbReference>
<gene>
    <name evidence="1" type="ORF">LCGC14_2219850</name>
</gene>
<protein>
    <recommendedName>
        <fullName evidence="2">Sialidase domain-containing protein</fullName>
    </recommendedName>
</protein>
<organism evidence="1">
    <name type="scientific">marine sediment metagenome</name>
    <dbReference type="NCBI Taxonomy" id="412755"/>
    <lineage>
        <taxon>unclassified sequences</taxon>
        <taxon>metagenomes</taxon>
        <taxon>ecological metagenomes</taxon>
    </lineage>
</organism>
<dbReference type="Gene3D" id="2.130.10.10">
    <property type="entry name" value="YVTN repeat-like/Quinoprotein amine dehydrogenase"/>
    <property type="match status" value="1"/>
</dbReference>
<reference evidence="1" key="1">
    <citation type="journal article" date="2015" name="Nature">
        <title>Complex archaea that bridge the gap between prokaryotes and eukaryotes.</title>
        <authorList>
            <person name="Spang A."/>
            <person name="Saw J.H."/>
            <person name="Jorgensen S.L."/>
            <person name="Zaremba-Niedzwiedzka K."/>
            <person name="Martijn J."/>
            <person name="Lind A.E."/>
            <person name="van Eijk R."/>
            <person name="Schleper C."/>
            <person name="Guy L."/>
            <person name="Ettema T.J."/>
        </authorList>
    </citation>
    <scope>NUCLEOTIDE SEQUENCE</scope>
</reference>
<comment type="caution">
    <text evidence="1">The sequence shown here is derived from an EMBL/GenBank/DDBJ whole genome shotgun (WGS) entry which is preliminary data.</text>
</comment>
<dbReference type="EMBL" id="LAZR01029636">
    <property type="protein sequence ID" value="KKL58986.1"/>
    <property type="molecule type" value="Genomic_DNA"/>
</dbReference>